<organism evidence="2 3">
    <name type="scientific">Knipowitschia caucasica</name>
    <name type="common">Caucasian dwarf goby</name>
    <name type="synonym">Pomatoschistus caucasicus</name>
    <dbReference type="NCBI Taxonomy" id="637954"/>
    <lineage>
        <taxon>Eukaryota</taxon>
        <taxon>Metazoa</taxon>
        <taxon>Chordata</taxon>
        <taxon>Craniata</taxon>
        <taxon>Vertebrata</taxon>
        <taxon>Euteleostomi</taxon>
        <taxon>Actinopterygii</taxon>
        <taxon>Neopterygii</taxon>
        <taxon>Teleostei</taxon>
        <taxon>Neoteleostei</taxon>
        <taxon>Acanthomorphata</taxon>
        <taxon>Gobiaria</taxon>
        <taxon>Gobiiformes</taxon>
        <taxon>Gobioidei</taxon>
        <taxon>Gobiidae</taxon>
        <taxon>Gobiinae</taxon>
        <taxon>Knipowitschia</taxon>
    </lineage>
</organism>
<evidence type="ECO:0000313" key="3">
    <source>
        <dbReference type="Proteomes" id="UP001497482"/>
    </source>
</evidence>
<reference evidence="2 3" key="1">
    <citation type="submission" date="2024-04" db="EMBL/GenBank/DDBJ databases">
        <authorList>
            <person name="Waldvogel A.-M."/>
            <person name="Schoenle A."/>
        </authorList>
    </citation>
    <scope>NUCLEOTIDE SEQUENCE [LARGE SCALE GENOMIC DNA]</scope>
</reference>
<dbReference type="InterPro" id="IPR000477">
    <property type="entry name" value="RT_dom"/>
</dbReference>
<dbReference type="AlphaFoldDB" id="A0AAV2J7C7"/>
<evidence type="ECO:0000313" key="2">
    <source>
        <dbReference type="EMBL" id="CAL1572396.1"/>
    </source>
</evidence>
<name>A0AAV2J7C7_KNICA</name>
<dbReference type="Proteomes" id="UP001497482">
    <property type="component" value="Chromosome 11"/>
</dbReference>
<evidence type="ECO:0000259" key="1">
    <source>
        <dbReference type="PROSITE" id="PS50878"/>
    </source>
</evidence>
<dbReference type="EMBL" id="OZ035833">
    <property type="protein sequence ID" value="CAL1572396.1"/>
    <property type="molecule type" value="Genomic_DNA"/>
</dbReference>
<keyword evidence="3" id="KW-1185">Reference proteome</keyword>
<proteinExistence type="predicted"/>
<dbReference type="SUPFAM" id="SSF57302">
    <property type="entry name" value="Snake toxin-like"/>
    <property type="match status" value="1"/>
</dbReference>
<accession>A0AAV2J7C7</accession>
<dbReference type="InterPro" id="IPR043502">
    <property type="entry name" value="DNA/RNA_pol_sf"/>
</dbReference>
<sequence length="415" mass="47392">MGSIQAYGRLIFTSCCDTDNCNINNTKVSPRAGSLQCYGCNIYDNFCTANVTCKEHETCFQSSQSPYNDQQLPFGCISENECRNSSSFLPYGLHNVSCCNTSHCNIPELGKPMCMACSDEMCSSERLVFCSKNAPMCYSRIIYNNYTAMDPLQFAYRPGIGVEDAIISLLHCSLSHLEKPGSTVRILFFDFSSAFNTIQPQLLRDKLETAGVDYDLSEWILDYLTDRPQFVRTRDYVSEVLTCSVGAPQGTVIEPFLFTLYTVDFRHNTDGCVLQKFSDDSAIIGLSSEDDDTEYRGVIQDFVDWCQRNHLLINVRKTKEMNHLLINVRKTKEMNHLLINVRKTKEMNHLLINVMKTKEMNHLLINVRKTKEMNHLLINAGKTKEMNHLLINFLLSETSISDITQYYDSFLQSIY</sequence>
<protein>
    <recommendedName>
        <fullName evidence="1">Reverse transcriptase domain-containing protein</fullName>
    </recommendedName>
</protein>
<dbReference type="PANTHER" id="PTHR33332">
    <property type="entry name" value="REVERSE TRANSCRIPTASE DOMAIN-CONTAINING PROTEIN"/>
    <property type="match status" value="1"/>
</dbReference>
<dbReference type="SUPFAM" id="SSF56672">
    <property type="entry name" value="DNA/RNA polymerases"/>
    <property type="match status" value="1"/>
</dbReference>
<dbReference type="InterPro" id="IPR045860">
    <property type="entry name" value="Snake_toxin-like_sf"/>
</dbReference>
<dbReference type="PROSITE" id="PS50878">
    <property type="entry name" value="RT_POL"/>
    <property type="match status" value="1"/>
</dbReference>
<feature type="domain" description="Reverse transcriptase" evidence="1">
    <location>
        <begin position="1"/>
        <end position="341"/>
    </location>
</feature>
<gene>
    <name evidence="2" type="ORF">KC01_LOCUS4432</name>
</gene>
<dbReference type="Gene3D" id="2.10.60.10">
    <property type="entry name" value="CD59"/>
    <property type="match status" value="1"/>
</dbReference>
<dbReference type="Pfam" id="PF00078">
    <property type="entry name" value="RVT_1"/>
    <property type="match status" value="1"/>
</dbReference>